<keyword evidence="9" id="KW-0805">Transcription regulation</keyword>
<keyword evidence="13" id="KW-0472">Membrane</keyword>
<dbReference type="Pfam" id="PF00072">
    <property type="entry name" value="Response_reg"/>
    <property type="match status" value="1"/>
</dbReference>
<evidence type="ECO:0000256" key="2">
    <source>
        <dbReference type="ARBA" id="ARBA00012438"/>
    </source>
</evidence>
<dbReference type="InterPro" id="IPR009057">
    <property type="entry name" value="Homeodomain-like_sf"/>
</dbReference>
<keyword evidence="18" id="KW-1185">Reference proteome</keyword>
<reference evidence="17 18" key="1">
    <citation type="submission" date="2019-02" db="EMBL/GenBank/DDBJ databases">
        <title>Genomic Encyclopedia of Type Strains, Phase IV (KMG-IV): sequencing the most valuable type-strain genomes for metagenomic binning, comparative biology and taxonomic classification.</title>
        <authorList>
            <person name="Goeker M."/>
        </authorList>
    </citation>
    <scope>NUCLEOTIDE SEQUENCE [LARGE SCALE GENOMIC DNA]</scope>
    <source>
        <strain evidence="17 18">DSM 18116</strain>
    </source>
</reference>
<dbReference type="Gene3D" id="2.130.10.10">
    <property type="entry name" value="YVTN repeat-like/Quinoprotein amine dehydrogenase"/>
    <property type="match status" value="3"/>
</dbReference>
<feature type="transmembrane region" description="Helical" evidence="13">
    <location>
        <begin position="798"/>
        <end position="816"/>
    </location>
</feature>
<dbReference type="Pfam" id="PF02518">
    <property type="entry name" value="HATPase_c"/>
    <property type="match status" value="1"/>
</dbReference>
<feature type="domain" description="Histidine kinase" evidence="15">
    <location>
        <begin position="852"/>
        <end position="1069"/>
    </location>
</feature>
<dbReference type="InterPro" id="IPR011123">
    <property type="entry name" value="Y_Y_Y"/>
</dbReference>
<protein>
    <recommendedName>
        <fullName evidence="2">histidine kinase</fullName>
        <ecNumber evidence="2">2.7.13.3</ecNumber>
    </recommendedName>
</protein>
<dbReference type="GO" id="GO:0000155">
    <property type="term" value="F:phosphorelay sensor kinase activity"/>
    <property type="evidence" value="ECO:0007669"/>
    <property type="project" value="InterPro"/>
</dbReference>
<dbReference type="SUPFAM" id="SSF50952">
    <property type="entry name" value="Soluble quinoprotein glucose dehydrogenase"/>
    <property type="match status" value="1"/>
</dbReference>
<evidence type="ECO:0000256" key="10">
    <source>
        <dbReference type="ARBA" id="ARBA00023125"/>
    </source>
</evidence>
<keyword evidence="5" id="KW-0547">Nucleotide-binding</keyword>
<dbReference type="Gene3D" id="2.60.40.10">
    <property type="entry name" value="Immunoglobulins"/>
    <property type="match status" value="1"/>
</dbReference>
<keyword evidence="10" id="KW-0238">DNA-binding</keyword>
<dbReference type="InterPro" id="IPR036097">
    <property type="entry name" value="HisK_dim/P_sf"/>
</dbReference>
<dbReference type="SMART" id="SM00388">
    <property type="entry name" value="HisKA"/>
    <property type="match status" value="1"/>
</dbReference>
<keyword evidence="11" id="KW-0804">Transcription</keyword>
<evidence type="ECO:0000259" key="16">
    <source>
        <dbReference type="PROSITE" id="PS50110"/>
    </source>
</evidence>
<dbReference type="FunFam" id="1.10.287.130:FF:000045">
    <property type="entry name" value="Two-component system sensor histidine kinase/response regulator"/>
    <property type="match status" value="1"/>
</dbReference>
<dbReference type="PANTHER" id="PTHR43547">
    <property type="entry name" value="TWO-COMPONENT HISTIDINE KINASE"/>
    <property type="match status" value="1"/>
</dbReference>
<evidence type="ECO:0000256" key="7">
    <source>
        <dbReference type="ARBA" id="ARBA00022840"/>
    </source>
</evidence>
<dbReference type="EC" id="2.7.13.3" evidence="2"/>
<dbReference type="CDD" id="cd00082">
    <property type="entry name" value="HisKA"/>
    <property type="match status" value="1"/>
</dbReference>
<evidence type="ECO:0000256" key="13">
    <source>
        <dbReference type="SAM" id="Phobius"/>
    </source>
</evidence>
<dbReference type="CDD" id="cd00146">
    <property type="entry name" value="PKD"/>
    <property type="match status" value="1"/>
</dbReference>
<dbReference type="PROSITE" id="PS50110">
    <property type="entry name" value="RESPONSE_REGULATORY"/>
    <property type="match status" value="1"/>
</dbReference>
<evidence type="ECO:0000256" key="11">
    <source>
        <dbReference type="ARBA" id="ARBA00023163"/>
    </source>
</evidence>
<feature type="domain" description="Response regulatory" evidence="16">
    <location>
        <begin position="1098"/>
        <end position="1213"/>
    </location>
</feature>
<keyword evidence="7" id="KW-0067">ATP-binding</keyword>
<evidence type="ECO:0000256" key="3">
    <source>
        <dbReference type="ARBA" id="ARBA00022553"/>
    </source>
</evidence>
<dbReference type="GO" id="GO:0043565">
    <property type="term" value="F:sequence-specific DNA binding"/>
    <property type="evidence" value="ECO:0007669"/>
    <property type="project" value="InterPro"/>
</dbReference>
<dbReference type="FunFam" id="3.30.565.10:FF:000037">
    <property type="entry name" value="Hybrid sensor histidine kinase/response regulator"/>
    <property type="match status" value="1"/>
</dbReference>
<dbReference type="Proteomes" id="UP000293874">
    <property type="component" value="Unassembled WGS sequence"/>
</dbReference>
<dbReference type="CDD" id="cd16922">
    <property type="entry name" value="HATPase_EvgS-ArcB-TorS-like"/>
    <property type="match status" value="1"/>
</dbReference>
<keyword evidence="13" id="KW-0812">Transmembrane</keyword>
<dbReference type="InterPro" id="IPR011110">
    <property type="entry name" value="Reg_prop"/>
</dbReference>
<dbReference type="PROSITE" id="PS00041">
    <property type="entry name" value="HTH_ARAC_FAMILY_1"/>
    <property type="match status" value="1"/>
</dbReference>
<keyword evidence="3 12" id="KW-0597">Phosphoprotein</keyword>
<evidence type="ECO:0000313" key="17">
    <source>
        <dbReference type="EMBL" id="RZS76070.1"/>
    </source>
</evidence>
<evidence type="ECO:0000256" key="9">
    <source>
        <dbReference type="ARBA" id="ARBA00023015"/>
    </source>
</evidence>
<dbReference type="SUPFAM" id="SSF55874">
    <property type="entry name" value="ATPase domain of HSP90 chaperone/DNA topoisomerase II/histidine kinase"/>
    <property type="match status" value="1"/>
</dbReference>
<dbReference type="SUPFAM" id="SSF52172">
    <property type="entry name" value="CheY-like"/>
    <property type="match status" value="1"/>
</dbReference>
<evidence type="ECO:0000256" key="1">
    <source>
        <dbReference type="ARBA" id="ARBA00000085"/>
    </source>
</evidence>
<dbReference type="InterPro" id="IPR011006">
    <property type="entry name" value="CheY-like_superfamily"/>
</dbReference>
<comment type="caution">
    <text evidence="17">The sequence shown here is derived from an EMBL/GenBank/DDBJ whole genome shotgun (WGS) entry which is preliminary data.</text>
</comment>
<evidence type="ECO:0000256" key="6">
    <source>
        <dbReference type="ARBA" id="ARBA00022777"/>
    </source>
</evidence>
<sequence length="1345" mass="151540">MQAGYWSTPDPEILSNSRNLKTTVVYSFPAGRAGLFLISCLFTISLSVSGQQRLFSNQQHFGVEDGLSQSYITGIIQDADGFIWLSTMDGLNRYDGRKFRTFRYNPKDSSSLAANTLGGLGKLVDNIVTIYYDAGKDDEFDLRSFRASRNNIRKQLAAIPGIRWQSYRFGYTTNNWFFTVNGHKGIGWMNRITGEIQYANTANGQLQNDTICAIAESPEGRIYVVNRSGVHVSDTGRKSFRWVGFKTGLAPLSETVDPFKIFGEKFSIVPFQDNKLAILEKNVLTILDIDKKSSVIIPLPAPKSNAIEGNNGLQVDPAGRIYFEYFGCIYRLTESGVLELLWEHTGLPSRISSFYIDRSDVLWVSLNAQGLLKIDLQALHFQSYKNSGNFIEMATELLGSSKELLPPDWRIPDAAYYFRQAWDDKGQLYSCNNWYDRSAVFQFTKQGFRRFTHLPAQRIFTGIVTMPGNEIWAFDQVEAVWYAWSNPDAVPRKLQPDPGNFTDVQMTDAKYIGGFIWMATNTHGLFQFDGKKLIRKYTGPLGDHIVPNVLTEICADPSDKNKFWVGSRGGGLMLWDAQKGMQRIYTEEDGLPNNTIYCILPDRSGKIWCSTNKGIFRLDPRTSHITVFEKTDGLQGNEFNRAHKLKLPDGQLLFGGLDGYTIFHPDDFETSGKTSPVPVLLTGLQINNEKQDINLPGSIVKESLSTLSVISLPYDRNYLSFEFAALMYNQPQKIKYRYRLLGADKGWIETGYSNLANYSALLPGNYTLLLNATDPNGEWSPAITSIKVNIEPPFWRTWWAWALYILAVLALIRWYLVFRERRLQIQQNLLFEKREALRLREIDELKDRFFSNITHEFRTPLTLIHTPLESLEHDPALPPATVKNITTARKNSTQLLRLVNEFLDFAKLNNGQLKLKAAAGEINVFTASCVSAFDANAREKNIALSFTSTVSGFYLFDEEKWEKIVSNLLSNALKFAPVNGIVAVTLSSATDNQLKLEVCDNGPGIPAALQQKIFTRFYQVDDSDLRNYGGTGIGLSLVKELTTLMKGSITVESEPGKQTRFTVTVPLEKTAAAPTSTITEEPLTIKKSVQASPEDLPLLLVVEDNDELRAFLVETLSGRYRVLEASDGLKAWEIILQELPDMVICDVMMPGQNGFDLCRICKEDSRTSHIGFILLTSKSAHDARLKGLGAGADDYITKPFSLRELELRTANLYQLQQKQRERWQMQLANLAPEEPLPTITDPFLEKLYQEIEAKLDDPELDVDHLCKVMAASRSTLNRKIKALLNITAVDLIRQYRLQRASGMIAGGLDIATAAYRTGFSSPSYFSQCFKEQFGLSPSDWVSKQK</sequence>
<keyword evidence="13" id="KW-1133">Transmembrane helix</keyword>
<dbReference type="Gene3D" id="1.10.287.130">
    <property type="match status" value="1"/>
</dbReference>
<dbReference type="InterPro" id="IPR036890">
    <property type="entry name" value="HATPase_C_sf"/>
</dbReference>
<dbReference type="Pfam" id="PF00512">
    <property type="entry name" value="HisKA"/>
    <property type="match status" value="1"/>
</dbReference>
<feature type="domain" description="HTH araC/xylS-type" evidence="14">
    <location>
        <begin position="1245"/>
        <end position="1343"/>
    </location>
</feature>
<dbReference type="InterPro" id="IPR018060">
    <property type="entry name" value="HTH_AraC"/>
</dbReference>
<dbReference type="PANTHER" id="PTHR43547:SF2">
    <property type="entry name" value="HYBRID SIGNAL TRANSDUCTION HISTIDINE KINASE C"/>
    <property type="match status" value="1"/>
</dbReference>
<dbReference type="InterPro" id="IPR001789">
    <property type="entry name" value="Sig_transdc_resp-reg_receiver"/>
</dbReference>
<dbReference type="GO" id="GO:0003700">
    <property type="term" value="F:DNA-binding transcription factor activity"/>
    <property type="evidence" value="ECO:0007669"/>
    <property type="project" value="InterPro"/>
</dbReference>
<evidence type="ECO:0000256" key="4">
    <source>
        <dbReference type="ARBA" id="ARBA00022679"/>
    </source>
</evidence>
<evidence type="ECO:0000313" key="18">
    <source>
        <dbReference type="Proteomes" id="UP000293874"/>
    </source>
</evidence>
<dbReference type="FunFam" id="2.60.40.10:FF:000791">
    <property type="entry name" value="Two-component system sensor histidine kinase/response regulator"/>
    <property type="match status" value="1"/>
</dbReference>
<dbReference type="SMART" id="SM00342">
    <property type="entry name" value="HTH_ARAC"/>
    <property type="match status" value="1"/>
</dbReference>
<dbReference type="SUPFAM" id="SSF46689">
    <property type="entry name" value="Homeodomain-like"/>
    <property type="match status" value="1"/>
</dbReference>
<dbReference type="Pfam" id="PF12833">
    <property type="entry name" value="HTH_18"/>
    <property type="match status" value="1"/>
</dbReference>
<dbReference type="InterPro" id="IPR015943">
    <property type="entry name" value="WD40/YVTN_repeat-like_dom_sf"/>
</dbReference>
<dbReference type="GO" id="GO:0005524">
    <property type="term" value="F:ATP binding"/>
    <property type="evidence" value="ECO:0007669"/>
    <property type="project" value="UniProtKB-KW"/>
</dbReference>
<dbReference type="Pfam" id="PF07494">
    <property type="entry name" value="Reg_prop"/>
    <property type="match status" value="2"/>
</dbReference>
<comment type="catalytic activity">
    <reaction evidence="1">
        <text>ATP + protein L-histidine = ADP + protein N-phospho-L-histidine.</text>
        <dbReference type="EC" id="2.7.13.3"/>
    </reaction>
</comment>
<dbReference type="InterPro" id="IPR005467">
    <property type="entry name" value="His_kinase_dom"/>
</dbReference>
<dbReference type="InterPro" id="IPR011041">
    <property type="entry name" value="Quinoprot_gluc/sorb_DH_b-prop"/>
</dbReference>
<evidence type="ECO:0000256" key="12">
    <source>
        <dbReference type="PROSITE-ProRule" id="PRU00169"/>
    </source>
</evidence>
<evidence type="ECO:0000259" key="14">
    <source>
        <dbReference type="PROSITE" id="PS01124"/>
    </source>
</evidence>
<dbReference type="Gene3D" id="3.30.565.10">
    <property type="entry name" value="Histidine kinase-like ATPase, C-terminal domain"/>
    <property type="match status" value="1"/>
</dbReference>
<name>A0A4Q7N506_9BACT</name>
<gene>
    <name evidence="17" type="ORF">EV199_1947</name>
</gene>
<dbReference type="InterPro" id="IPR004358">
    <property type="entry name" value="Sig_transdc_His_kin-like_C"/>
</dbReference>
<dbReference type="PROSITE" id="PS01124">
    <property type="entry name" value="HTH_ARAC_FAMILY_2"/>
    <property type="match status" value="1"/>
</dbReference>
<dbReference type="SUPFAM" id="SSF63829">
    <property type="entry name" value="Calcium-dependent phosphotriesterase"/>
    <property type="match status" value="1"/>
</dbReference>
<dbReference type="PRINTS" id="PR00344">
    <property type="entry name" value="BCTRLSENSOR"/>
</dbReference>
<dbReference type="InterPro" id="IPR003661">
    <property type="entry name" value="HisK_dim/P_dom"/>
</dbReference>
<evidence type="ECO:0000256" key="8">
    <source>
        <dbReference type="ARBA" id="ARBA00023012"/>
    </source>
</evidence>
<evidence type="ECO:0000256" key="5">
    <source>
        <dbReference type="ARBA" id="ARBA00022741"/>
    </source>
</evidence>
<organism evidence="17 18">
    <name type="scientific">Pseudobacter ginsenosidimutans</name>
    <dbReference type="NCBI Taxonomy" id="661488"/>
    <lineage>
        <taxon>Bacteria</taxon>
        <taxon>Pseudomonadati</taxon>
        <taxon>Bacteroidota</taxon>
        <taxon>Chitinophagia</taxon>
        <taxon>Chitinophagales</taxon>
        <taxon>Chitinophagaceae</taxon>
        <taxon>Pseudobacter</taxon>
    </lineage>
</organism>
<dbReference type="InterPro" id="IPR013783">
    <property type="entry name" value="Ig-like_fold"/>
</dbReference>
<dbReference type="SMART" id="SM00387">
    <property type="entry name" value="HATPase_c"/>
    <property type="match status" value="1"/>
</dbReference>
<feature type="modified residue" description="4-aspartylphosphate" evidence="12">
    <location>
        <position position="1146"/>
    </location>
</feature>
<keyword evidence="4" id="KW-0808">Transferase</keyword>
<dbReference type="Gene3D" id="3.40.50.2300">
    <property type="match status" value="1"/>
</dbReference>
<keyword evidence="6 17" id="KW-0418">Kinase</keyword>
<dbReference type="SUPFAM" id="SSF47384">
    <property type="entry name" value="Homodimeric domain of signal transducing histidine kinase"/>
    <property type="match status" value="1"/>
</dbReference>
<evidence type="ECO:0000259" key="15">
    <source>
        <dbReference type="PROSITE" id="PS50109"/>
    </source>
</evidence>
<dbReference type="InterPro" id="IPR003594">
    <property type="entry name" value="HATPase_dom"/>
</dbReference>
<dbReference type="Gene3D" id="1.10.10.60">
    <property type="entry name" value="Homeodomain-like"/>
    <property type="match status" value="1"/>
</dbReference>
<accession>A0A4Q7N506</accession>
<dbReference type="CDD" id="cd17574">
    <property type="entry name" value="REC_OmpR"/>
    <property type="match status" value="1"/>
</dbReference>
<dbReference type="InterPro" id="IPR018062">
    <property type="entry name" value="HTH_AraC-typ_CS"/>
</dbReference>
<dbReference type="EMBL" id="SGXA01000001">
    <property type="protein sequence ID" value="RZS76070.1"/>
    <property type="molecule type" value="Genomic_DNA"/>
</dbReference>
<dbReference type="PROSITE" id="PS50109">
    <property type="entry name" value="HIS_KIN"/>
    <property type="match status" value="1"/>
</dbReference>
<dbReference type="Pfam" id="PF07495">
    <property type="entry name" value="Y_Y_Y"/>
    <property type="match status" value="1"/>
</dbReference>
<proteinExistence type="predicted"/>
<dbReference type="SMART" id="SM00448">
    <property type="entry name" value="REC"/>
    <property type="match status" value="1"/>
</dbReference>
<keyword evidence="8" id="KW-0902">Two-component regulatory system</keyword>